<dbReference type="RefSeq" id="WP_141981007.1">
    <property type="nucleotide sequence ID" value="NZ_VFPP01000001.1"/>
</dbReference>
<sequence length="737" mass="78752">MLEADPALTAALGEPERVHTSLTRLGGKDLTEQVTSWSLDRAYDSDLPAPMRATNGSASAELRLTLTGTGEQTAAQLYSPYAPHTTADIARPRQSVLHGWGLADDALPAFRGLVRDRVADSATGRVELSALDGAERLRGAARLPAAVSVNTVPIASGTWVVDNLLRDAGIHTAPPPRTECILYASMHGGIAPDVGFYRTHSGSIGYTRSRAPWEMAALPGSTTTSFTVRWDPRTRTTVPGRSLFVECWVDTSTIGPDTGAVALSCFYQADGATNSVEFGVNFRSDPQTASASSDGQLASQLFLTPLPVGRWHLGCFWTFNGTQPSARIFMSGPDGYYNEFNPGTLGGMPAGGTQLNYIALTSGLPVEAVQVSLTLTQPTRADFEGPTWQRGAVLDNLTSTLTAIPPTQGSAWEVISAVARAEQATASFDEHGIFRYRNNTRFTSPGTPVLTATSAREIAGLRVTEAIDSVRNVIDVPYSVYTIGSTRERFTETTRRSIPAFSTLTLTYDYDVTEYDSPPPIAYVATTPASTSRVRWSTASDGSTGVHGRVESTTERDGATLRVTFRNTGPSTVYMLTTGNVPSLSIYSVELAVNGPSRKLLRRIDTTSVTRYGAQVYQVPPTPWLQTSAAASAVASYLLAVAASPLPVLGDVEILPDPRIQLGDLVRITDTVGAALTTPAWVVGIRTSGDDQGRVRQVLTLRATFSPGPPTDANLYPDPPIDPDARVVLAREGVRVP</sequence>
<evidence type="ECO:0000313" key="2">
    <source>
        <dbReference type="EMBL" id="TQM83224.1"/>
    </source>
</evidence>
<feature type="region of interest" description="Disordered" evidence="1">
    <location>
        <begin position="535"/>
        <end position="555"/>
    </location>
</feature>
<comment type="caution">
    <text evidence="2">The sequence shown here is derived from an EMBL/GenBank/DDBJ whole genome shotgun (WGS) entry which is preliminary data.</text>
</comment>
<accession>A0A543JKB6</accession>
<evidence type="ECO:0008006" key="4">
    <source>
        <dbReference type="Google" id="ProtNLM"/>
    </source>
</evidence>
<protein>
    <recommendedName>
        <fullName evidence="4">Tail protein</fullName>
    </recommendedName>
</protein>
<keyword evidence="3" id="KW-1185">Reference proteome</keyword>
<gene>
    <name evidence="2" type="ORF">FHX81_5642</name>
</gene>
<proteinExistence type="predicted"/>
<dbReference type="OrthoDB" id="3894953at2"/>
<dbReference type="Proteomes" id="UP000316628">
    <property type="component" value="Unassembled WGS sequence"/>
</dbReference>
<name>A0A543JKB6_9PSEU</name>
<dbReference type="EMBL" id="VFPP01000001">
    <property type="protein sequence ID" value="TQM83224.1"/>
    <property type="molecule type" value="Genomic_DNA"/>
</dbReference>
<dbReference type="AlphaFoldDB" id="A0A543JKB6"/>
<evidence type="ECO:0000256" key="1">
    <source>
        <dbReference type="SAM" id="MobiDB-lite"/>
    </source>
</evidence>
<reference evidence="2 3" key="1">
    <citation type="submission" date="2019-06" db="EMBL/GenBank/DDBJ databases">
        <title>Sequencing the genomes of 1000 actinobacteria strains.</title>
        <authorList>
            <person name="Klenk H.-P."/>
        </authorList>
    </citation>
    <scope>NUCLEOTIDE SEQUENCE [LARGE SCALE GENOMIC DNA]</scope>
    <source>
        <strain evidence="2 3">DSM 45456</strain>
    </source>
</reference>
<evidence type="ECO:0000313" key="3">
    <source>
        <dbReference type="Proteomes" id="UP000316628"/>
    </source>
</evidence>
<organism evidence="2 3">
    <name type="scientific">Saccharothrix saharensis</name>
    <dbReference type="NCBI Taxonomy" id="571190"/>
    <lineage>
        <taxon>Bacteria</taxon>
        <taxon>Bacillati</taxon>
        <taxon>Actinomycetota</taxon>
        <taxon>Actinomycetes</taxon>
        <taxon>Pseudonocardiales</taxon>
        <taxon>Pseudonocardiaceae</taxon>
        <taxon>Saccharothrix</taxon>
    </lineage>
</organism>